<dbReference type="EnsemblMetazoa" id="MDOA016375-RA">
    <property type="protein sequence ID" value="MDOA016375-PA"/>
    <property type="gene ID" value="MDOA016375"/>
</dbReference>
<evidence type="ECO:0000256" key="2">
    <source>
        <dbReference type="ARBA" id="ARBA00007357"/>
    </source>
</evidence>
<dbReference type="PROSITE" id="PS51885">
    <property type="entry name" value="NEPRILYSIN"/>
    <property type="match status" value="1"/>
</dbReference>
<dbReference type="GeneID" id="105261678"/>
<dbReference type="PANTHER" id="PTHR11733:SF237">
    <property type="entry name" value="NEPRILYSIN-LIKE 4"/>
    <property type="match status" value="1"/>
</dbReference>
<evidence type="ECO:0000313" key="6">
    <source>
        <dbReference type="RefSeq" id="XP_011291584.1"/>
    </source>
</evidence>
<dbReference type="GO" id="GO:0016485">
    <property type="term" value="P:protein processing"/>
    <property type="evidence" value="ECO:0007669"/>
    <property type="project" value="TreeGrafter"/>
</dbReference>
<dbReference type="PANTHER" id="PTHR11733">
    <property type="entry name" value="ZINC METALLOPROTEASE FAMILY M13 NEPRILYSIN-RELATED"/>
    <property type="match status" value="1"/>
</dbReference>
<evidence type="ECO:0000259" key="3">
    <source>
        <dbReference type="Pfam" id="PF05649"/>
    </source>
</evidence>
<evidence type="ECO:0000256" key="1">
    <source>
        <dbReference type="ARBA" id="ARBA00004401"/>
    </source>
</evidence>
<name>A0A1I8NJY2_MUSDO</name>
<dbReference type="Pfam" id="PF05649">
    <property type="entry name" value="Peptidase_M13_N"/>
    <property type="match status" value="1"/>
</dbReference>
<dbReference type="InterPro" id="IPR000718">
    <property type="entry name" value="Peptidase_M13"/>
</dbReference>
<comment type="subcellular location">
    <subcellularLocation>
        <location evidence="1">Cell membrane</location>
        <topology evidence="1">Single-pass type II membrane protein</topology>
    </subcellularLocation>
</comment>
<dbReference type="InterPro" id="IPR008753">
    <property type="entry name" value="Peptidase_M13_N"/>
</dbReference>
<dbReference type="GO" id="GO:0005886">
    <property type="term" value="C:plasma membrane"/>
    <property type="evidence" value="ECO:0007669"/>
    <property type="project" value="UniProtKB-SubCell"/>
</dbReference>
<dbReference type="GO" id="GO:0004222">
    <property type="term" value="F:metalloendopeptidase activity"/>
    <property type="evidence" value="ECO:0007669"/>
    <property type="project" value="InterPro"/>
</dbReference>
<gene>
    <name evidence="4" type="primary">105261678</name>
    <name evidence="6" type="synonym">LOC105261678</name>
</gene>
<comment type="similarity">
    <text evidence="2">Belongs to the peptidase M13 family.</text>
</comment>
<organism evidence="4">
    <name type="scientific">Musca domestica</name>
    <name type="common">House fly</name>
    <dbReference type="NCBI Taxonomy" id="7370"/>
    <lineage>
        <taxon>Eukaryota</taxon>
        <taxon>Metazoa</taxon>
        <taxon>Ecdysozoa</taxon>
        <taxon>Arthropoda</taxon>
        <taxon>Hexapoda</taxon>
        <taxon>Insecta</taxon>
        <taxon>Pterygota</taxon>
        <taxon>Neoptera</taxon>
        <taxon>Endopterygota</taxon>
        <taxon>Diptera</taxon>
        <taxon>Brachycera</taxon>
        <taxon>Muscomorpha</taxon>
        <taxon>Muscoidea</taxon>
        <taxon>Muscidae</taxon>
        <taxon>Musca</taxon>
    </lineage>
</organism>
<sequence>MAFKISINSLDLCLFKISLNFERIEEKRRSYRPSKEEKKRTLVEMKIVIQLFLLLATFAALVCSNDDDNDLLAINRKHHQQVMEHLRTDFDPCSQYYEYVCAKRQSSDDDNSEAMNMEIKEYLEKTPLEEMPEFGKAFRDFFESCMQEDKFDWSKFIQRVEQEENMKWSLFLTPNSSNRHEGVVLYWPSTLATFRKYGLNDILLSVSRVYRNATNFWLYLDNPLTLDLVEDDERHEYQQAIKLPPEAMMTLEDLWPRISAFEEEVENIDSLRWSGEEGTFKFNQLPYPWLQKYIGTLMESQDIEANVEIVISDMAYMKALDRLVREYGNDFICRYLEIRFIKHLGMENDKRGSLNKCMSYAKRFMPMATEWIYGQIHPELIAEIPKIHEHFEQVRYNINKTLHTHNNGIIAPEFLRKLQTMHFKVGNLPQENTTELLENYYLRLKTNSGDYYGNYLKLLKFHRDVIDDMSESYKNLDNLQADKAFFFKTPNIEAESDIHPQYIANMNLLILPLGVLRPPVYHVGFENLFKVSSLDTLLGVSVFAAFPRLYKDLSIYAIPQIVGITSLHSSFETFFSSLPADEMEKYLKMFDLTSLQQLQQLFFANAIQHQCTWRFYKSRHVNTVTNHLAEFIEAYDCKALKLLRKF</sequence>
<reference evidence="6" key="2">
    <citation type="submission" date="2025-04" db="UniProtKB">
        <authorList>
            <consortium name="RefSeq"/>
        </authorList>
    </citation>
    <scope>IDENTIFICATION</scope>
    <source>
        <strain evidence="6">Aabys</strain>
    </source>
</reference>
<dbReference type="Proteomes" id="UP001652621">
    <property type="component" value="Unplaced"/>
</dbReference>
<dbReference type="RefSeq" id="XP_011291584.1">
    <property type="nucleotide sequence ID" value="XM_011293282.1"/>
</dbReference>
<protein>
    <submittedName>
        <fullName evidence="6">Uncharacterized protein LOC105261678</fullName>
    </submittedName>
</protein>
<evidence type="ECO:0000313" key="4">
    <source>
        <dbReference type="EnsemblMetazoa" id="MDOA016375-PA"/>
    </source>
</evidence>
<evidence type="ECO:0000313" key="5">
    <source>
        <dbReference type="Proteomes" id="UP001652621"/>
    </source>
</evidence>
<reference evidence="4" key="1">
    <citation type="submission" date="2020-05" db="UniProtKB">
        <authorList>
            <consortium name="EnsemblMetazoa"/>
        </authorList>
    </citation>
    <scope>IDENTIFICATION</scope>
    <source>
        <strain evidence="4">Aabys</strain>
    </source>
</reference>
<dbReference type="VEuPathDB" id="VectorBase:MDOMA2_017617"/>
<keyword evidence="5" id="KW-1185">Reference proteome</keyword>
<dbReference type="KEGG" id="mde:105261678"/>
<feature type="domain" description="Peptidase M13 N-terminal" evidence="3">
    <location>
        <begin position="92"/>
        <end position="373"/>
    </location>
</feature>
<dbReference type="VEuPathDB" id="VectorBase:MDOA016375"/>
<dbReference type="SUPFAM" id="SSF55486">
    <property type="entry name" value="Metalloproteases ('zincins'), catalytic domain"/>
    <property type="match status" value="1"/>
</dbReference>
<dbReference type="InterPro" id="IPR042089">
    <property type="entry name" value="Peptidase_M13_dom_2"/>
</dbReference>
<dbReference type="AlphaFoldDB" id="A0A1I8NJY2"/>
<dbReference type="Gene3D" id="1.10.1380.10">
    <property type="entry name" value="Neutral endopeptidase , domain2"/>
    <property type="match status" value="1"/>
</dbReference>
<accession>A0A1I8NJY2</accession>
<dbReference type="OrthoDB" id="7867452at2759"/>
<proteinExistence type="inferred from homology"/>